<dbReference type="HOGENOM" id="CLU_2484956_0_0_1"/>
<evidence type="ECO:0000313" key="2">
    <source>
        <dbReference type="EMBL" id="CAZ81275.1"/>
    </source>
</evidence>
<keyword evidence="3" id="KW-1185">Reference proteome</keyword>
<reference evidence="2 3" key="1">
    <citation type="journal article" date="2010" name="Nature">
        <title>Perigord black truffle genome uncovers evolutionary origins and mechanisms of symbiosis.</title>
        <authorList>
            <person name="Martin F."/>
            <person name="Kohler A."/>
            <person name="Murat C."/>
            <person name="Balestrini R."/>
            <person name="Coutinho P.M."/>
            <person name="Jaillon O."/>
            <person name="Montanini B."/>
            <person name="Morin E."/>
            <person name="Noel B."/>
            <person name="Percudani R."/>
            <person name="Porcel B."/>
            <person name="Rubini A."/>
            <person name="Amicucci A."/>
            <person name="Amselem J."/>
            <person name="Anthouard V."/>
            <person name="Arcioni S."/>
            <person name="Artiguenave F."/>
            <person name="Aury J.M."/>
            <person name="Ballario P."/>
            <person name="Bolchi A."/>
            <person name="Brenna A."/>
            <person name="Brun A."/>
            <person name="Buee M."/>
            <person name="Cantarel B."/>
            <person name="Chevalier G."/>
            <person name="Couloux A."/>
            <person name="Da Silva C."/>
            <person name="Denoeud F."/>
            <person name="Duplessis S."/>
            <person name="Ghignone S."/>
            <person name="Hilselberger B."/>
            <person name="Iotti M."/>
            <person name="Marcais B."/>
            <person name="Mello A."/>
            <person name="Miranda M."/>
            <person name="Pacioni G."/>
            <person name="Quesneville H."/>
            <person name="Riccioni C."/>
            <person name="Ruotolo R."/>
            <person name="Splivallo R."/>
            <person name="Stocchi V."/>
            <person name="Tisserant E."/>
            <person name="Viscomi A.R."/>
            <person name="Zambonelli A."/>
            <person name="Zampieri E."/>
            <person name="Henrissat B."/>
            <person name="Lebrun M.H."/>
            <person name="Paolocci F."/>
            <person name="Bonfante P."/>
            <person name="Ottonello S."/>
            <person name="Wincker P."/>
        </authorList>
    </citation>
    <scope>NUCLEOTIDE SEQUENCE [LARGE SCALE GENOMIC DNA]</scope>
    <source>
        <strain evidence="2 3">Mel28</strain>
    </source>
</reference>
<dbReference type="GeneID" id="9188518"/>
<dbReference type="Proteomes" id="UP000006911">
    <property type="component" value="Unassembled WGS sequence"/>
</dbReference>
<keyword evidence="1" id="KW-1133">Transmembrane helix</keyword>
<proteinExistence type="predicted"/>
<evidence type="ECO:0000256" key="1">
    <source>
        <dbReference type="SAM" id="Phobius"/>
    </source>
</evidence>
<dbReference type="InParanoid" id="D5G9T2"/>
<keyword evidence="1" id="KW-0812">Transmembrane</keyword>
<organism evidence="2 3">
    <name type="scientific">Tuber melanosporum (strain Mel28)</name>
    <name type="common">Perigord black truffle</name>
    <dbReference type="NCBI Taxonomy" id="656061"/>
    <lineage>
        <taxon>Eukaryota</taxon>
        <taxon>Fungi</taxon>
        <taxon>Dikarya</taxon>
        <taxon>Ascomycota</taxon>
        <taxon>Pezizomycotina</taxon>
        <taxon>Pezizomycetes</taxon>
        <taxon>Pezizales</taxon>
        <taxon>Tuberaceae</taxon>
        <taxon>Tuber</taxon>
    </lineage>
</organism>
<dbReference type="AlphaFoldDB" id="D5G9T2"/>
<feature type="transmembrane region" description="Helical" evidence="1">
    <location>
        <begin position="17"/>
        <end position="36"/>
    </location>
</feature>
<gene>
    <name evidence="2" type="ORF">GSTUM_00005060001</name>
</gene>
<sequence length="87" mass="10245">MEHTVSPARAQVRPAKLSYSVFPSSILFFLFPFAWFGSSPPASGLSEFRSFRLLLSEMMLDDRRQLTYNHHIYNYSYWYNHGDYCPP</sequence>
<keyword evidence="1" id="KW-0472">Membrane</keyword>
<dbReference type="KEGG" id="tml:GSTUM_00005060001"/>
<dbReference type="RefSeq" id="XP_002837084.1">
    <property type="nucleotide sequence ID" value="XM_002837038.1"/>
</dbReference>
<dbReference type="EMBL" id="FN430064">
    <property type="protein sequence ID" value="CAZ81275.1"/>
    <property type="molecule type" value="Genomic_DNA"/>
</dbReference>
<evidence type="ECO:0000313" key="3">
    <source>
        <dbReference type="Proteomes" id="UP000006911"/>
    </source>
</evidence>
<protein>
    <submittedName>
        <fullName evidence="2">(Perigord truffle) hypothetical protein</fullName>
    </submittedName>
</protein>
<accession>D5G9T2</accession>
<name>D5G9T2_TUBMM</name>